<reference evidence="1 2" key="1">
    <citation type="submission" date="2024-09" db="EMBL/GenBank/DDBJ databases">
        <title>Draft genome sequence of Candidatus Magnetaquicoccaceae bacterium FCR-1.</title>
        <authorList>
            <person name="Shimoshige H."/>
            <person name="Shimamura S."/>
            <person name="Taoka A."/>
            <person name="Kobayashi H."/>
            <person name="Maekawa T."/>
        </authorList>
    </citation>
    <scope>NUCLEOTIDE SEQUENCE [LARGE SCALE GENOMIC DNA]</scope>
    <source>
        <strain evidence="1 2">FCR-1</strain>
    </source>
</reference>
<protein>
    <submittedName>
        <fullName evidence="1">Uncharacterized protein</fullName>
    </submittedName>
</protein>
<accession>A0ABQ0C963</accession>
<dbReference type="RefSeq" id="WP_420905104.1">
    <property type="nucleotide sequence ID" value="NZ_BAAFGK010000004.1"/>
</dbReference>
<organism evidence="1 2">
    <name type="scientific">Candidatus Magnetaquiglobus chichijimensis</name>
    <dbReference type="NCBI Taxonomy" id="3141448"/>
    <lineage>
        <taxon>Bacteria</taxon>
        <taxon>Pseudomonadati</taxon>
        <taxon>Pseudomonadota</taxon>
        <taxon>Magnetococcia</taxon>
        <taxon>Magnetococcales</taxon>
        <taxon>Candidatus Magnetaquicoccaceae</taxon>
        <taxon>Candidatus Magnetaquiglobus</taxon>
    </lineage>
</organism>
<dbReference type="EMBL" id="BAAFGK010000004">
    <property type="protein sequence ID" value="GAB0057415.1"/>
    <property type="molecule type" value="Genomic_DNA"/>
</dbReference>
<sequence length="133" mass="14516">MSILLAYPSVAAPTAQVMLPDVEQLPASRPVRMRQTALETDSGVVSVYSIGNPAIGVFNLHLYPLTLSQAAAIVSFFRYDIANVGVGGRSKVWQLQDTSGTVYNVRFAQDTLEPMQQTPTTWSVTLTLRQEVS</sequence>
<proteinExistence type="predicted"/>
<dbReference type="Proteomes" id="UP001628193">
    <property type="component" value="Unassembled WGS sequence"/>
</dbReference>
<keyword evidence="2" id="KW-1185">Reference proteome</keyword>
<comment type="caution">
    <text evidence="1">The sequence shown here is derived from an EMBL/GenBank/DDBJ whole genome shotgun (WGS) entry which is preliminary data.</text>
</comment>
<evidence type="ECO:0000313" key="2">
    <source>
        <dbReference type="Proteomes" id="UP001628193"/>
    </source>
</evidence>
<gene>
    <name evidence="1" type="ORF">SIID45300_01743</name>
</gene>
<name>A0ABQ0C963_9PROT</name>
<evidence type="ECO:0000313" key="1">
    <source>
        <dbReference type="EMBL" id="GAB0057415.1"/>
    </source>
</evidence>